<dbReference type="RefSeq" id="WP_014811662.1">
    <property type="nucleotide sequence ID" value="NC_018025.1"/>
</dbReference>
<dbReference type="Proteomes" id="UP000006055">
    <property type="component" value="Chromosome"/>
</dbReference>
<dbReference type="NCBIfam" id="TIGR01141">
    <property type="entry name" value="hisC"/>
    <property type="match status" value="1"/>
</dbReference>
<sequence length="382" mass="43309">MTCLNLDHLLPDYIKHFEAYIPSKPDPELMRLYGCSRLYRLNNNENPLGPPEAAQEAIRNFPPPSAAVYPSGDAYYLRTKLAQRFGMDPDQFLVGNGANEVISFVMKAFCEKGDNIITADKTFAVYEWIAEFSGFEARLVPLKDYAFDDRAMLDRIDEGTKILFVCNPNNPTGTYWNRDKLSRFLDAIGGRRIVVVDEAYFEFVEAEDFPNGMDYIRDHPNLVVFRTFSKMYGLAGLRIGYLAGSLEVVQAIRRTCIVYSVNALAQIAAAAALDQDDHVLRSRALVREGKLYLKRELARLGLSSQVGEGNFIMIRLPMSDTLAYRKLMTYGVMVRAMTGFRFPNHIRVTVSHMEALQAFIEALEKILPHRPRLLHSIPKETG</sequence>
<dbReference type="PANTHER" id="PTHR43643:SF3">
    <property type="entry name" value="HISTIDINOL-PHOSPHATE AMINOTRANSFERASE"/>
    <property type="match status" value="1"/>
</dbReference>
<evidence type="ECO:0000256" key="9">
    <source>
        <dbReference type="HAMAP-Rule" id="MF_01023"/>
    </source>
</evidence>
<evidence type="ECO:0000256" key="5">
    <source>
        <dbReference type="ARBA" id="ARBA00022576"/>
    </source>
</evidence>
<dbReference type="STRING" id="706587.Desti_3894"/>
<evidence type="ECO:0000256" key="3">
    <source>
        <dbReference type="ARBA" id="ARBA00007970"/>
    </source>
</evidence>
<dbReference type="UniPathway" id="UPA00031">
    <property type="reaction ID" value="UER00012"/>
</dbReference>
<evidence type="ECO:0000256" key="2">
    <source>
        <dbReference type="ARBA" id="ARBA00005011"/>
    </source>
</evidence>
<evidence type="ECO:0000256" key="7">
    <source>
        <dbReference type="ARBA" id="ARBA00022898"/>
    </source>
</evidence>
<dbReference type="InterPro" id="IPR015424">
    <property type="entry name" value="PyrdxlP-dep_Trfase"/>
</dbReference>
<feature type="modified residue" description="N6-(pyridoxal phosphate)lysine" evidence="9">
    <location>
        <position position="230"/>
    </location>
</feature>
<dbReference type="GO" id="GO:0004400">
    <property type="term" value="F:histidinol-phosphate transaminase activity"/>
    <property type="evidence" value="ECO:0007669"/>
    <property type="project" value="UniProtKB-UniRule"/>
</dbReference>
<comment type="subunit">
    <text evidence="4 9">Homodimer.</text>
</comment>
<evidence type="ECO:0000313" key="12">
    <source>
        <dbReference type="Proteomes" id="UP000006055"/>
    </source>
</evidence>
<keyword evidence="5 9" id="KW-0032">Aminotransferase</keyword>
<dbReference type="GO" id="GO:0000105">
    <property type="term" value="P:L-histidine biosynthetic process"/>
    <property type="evidence" value="ECO:0007669"/>
    <property type="project" value="UniProtKB-UniRule"/>
</dbReference>
<dbReference type="EC" id="2.6.1.9" evidence="9"/>
<comment type="similarity">
    <text evidence="3 9">Belongs to the class-II pyridoxal-phosphate-dependent aminotransferase family. Histidinol-phosphate aminotransferase subfamily.</text>
</comment>
<dbReference type="PANTHER" id="PTHR43643">
    <property type="entry name" value="HISTIDINOL-PHOSPHATE AMINOTRANSFERASE 2"/>
    <property type="match status" value="1"/>
</dbReference>
<keyword evidence="12" id="KW-1185">Reference proteome</keyword>
<keyword evidence="7 9" id="KW-0663">Pyridoxal phosphate</keyword>
<dbReference type="Gene3D" id="3.90.1150.10">
    <property type="entry name" value="Aspartate Aminotransferase, domain 1"/>
    <property type="match status" value="1"/>
</dbReference>
<organism evidence="11 12">
    <name type="scientific">Desulfomonile tiedjei (strain ATCC 49306 / DSM 6799 / DCB-1)</name>
    <dbReference type="NCBI Taxonomy" id="706587"/>
    <lineage>
        <taxon>Bacteria</taxon>
        <taxon>Pseudomonadati</taxon>
        <taxon>Thermodesulfobacteriota</taxon>
        <taxon>Desulfomonilia</taxon>
        <taxon>Desulfomonilales</taxon>
        <taxon>Desulfomonilaceae</taxon>
        <taxon>Desulfomonile</taxon>
    </lineage>
</organism>
<dbReference type="HAMAP" id="MF_01023">
    <property type="entry name" value="HisC_aminotrans_2"/>
    <property type="match status" value="1"/>
</dbReference>
<dbReference type="InterPro" id="IPR050106">
    <property type="entry name" value="HistidinolP_aminotransfase"/>
</dbReference>
<evidence type="ECO:0000259" key="10">
    <source>
        <dbReference type="Pfam" id="PF00155"/>
    </source>
</evidence>
<dbReference type="InterPro" id="IPR005861">
    <property type="entry name" value="HisP_aminotrans"/>
</dbReference>
<comment type="catalytic activity">
    <reaction evidence="8 9">
        <text>L-histidinol phosphate + 2-oxoglutarate = 3-(imidazol-4-yl)-2-oxopropyl phosphate + L-glutamate</text>
        <dbReference type="Rhea" id="RHEA:23744"/>
        <dbReference type="ChEBI" id="CHEBI:16810"/>
        <dbReference type="ChEBI" id="CHEBI:29985"/>
        <dbReference type="ChEBI" id="CHEBI:57766"/>
        <dbReference type="ChEBI" id="CHEBI:57980"/>
        <dbReference type="EC" id="2.6.1.9"/>
    </reaction>
</comment>
<evidence type="ECO:0000256" key="6">
    <source>
        <dbReference type="ARBA" id="ARBA00022679"/>
    </source>
</evidence>
<comment type="pathway">
    <text evidence="2 9">Amino-acid biosynthesis; L-histidine biosynthesis; L-histidine from 5-phospho-alpha-D-ribose 1-diphosphate: step 7/9.</text>
</comment>
<reference evidence="12" key="1">
    <citation type="submission" date="2012-06" db="EMBL/GenBank/DDBJ databases">
        <title>Complete sequence of chromosome of Desulfomonile tiedjei DSM 6799.</title>
        <authorList>
            <person name="Lucas S."/>
            <person name="Copeland A."/>
            <person name="Lapidus A."/>
            <person name="Glavina del Rio T."/>
            <person name="Dalin E."/>
            <person name="Tice H."/>
            <person name="Bruce D."/>
            <person name="Goodwin L."/>
            <person name="Pitluck S."/>
            <person name="Peters L."/>
            <person name="Ovchinnikova G."/>
            <person name="Zeytun A."/>
            <person name="Lu M."/>
            <person name="Kyrpides N."/>
            <person name="Mavromatis K."/>
            <person name="Ivanova N."/>
            <person name="Brettin T."/>
            <person name="Detter J.C."/>
            <person name="Han C."/>
            <person name="Larimer F."/>
            <person name="Land M."/>
            <person name="Hauser L."/>
            <person name="Markowitz V."/>
            <person name="Cheng J.-F."/>
            <person name="Hugenholtz P."/>
            <person name="Woyke T."/>
            <person name="Wu D."/>
            <person name="Spring S."/>
            <person name="Schroeder M."/>
            <person name="Brambilla E."/>
            <person name="Klenk H.-P."/>
            <person name="Eisen J.A."/>
        </authorList>
    </citation>
    <scope>NUCLEOTIDE SEQUENCE [LARGE SCALE GENOMIC DNA]</scope>
    <source>
        <strain evidence="12">ATCC 49306 / DSM 6799 / DCB-1</strain>
    </source>
</reference>
<dbReference type="OrthoDB" id="9813612at2"/>
<dbReference type="CDD" id="cd00609">
    <property type="entry name" value="AAT_like"/>
    <property type="match status" value="1"/>
</dbReference>
<evidence type="ECO:0000256" key="4">
    <source>
        <dbReference type="ARBA" id="ARBA00011738"/>
    </source>
</evidence>
<proteinExistence type="inferred from homology"/>
<gene>
    <name evidence="9" type="primary">hisC</name>
    <name evidence="11" type="ordered locus">Desti_3894</name>
</gene>
<name>I4CAE5_DESTA</name>
<dbReference type="SUPFAM" id="SSF53383">
    <property type="entry name" value="PLP-dependent transferases"/>
    <property type="match status" value="1"/>
</dbReference>
<dbReference type="Gene3D" id="3.40.640.10">
    <property type="entry name" value="Type I PLP-dependent aspartate aminotransferase-like (Major domain)"/>
    <property type="match status" value="1"/>
</dbReference>
<keyword evidence="9" id="KW-0368">Histidine biosynthesis</keyword>
<dbReference type="InterPro" id="IPR015422">
    <property type="entry name" value="PyrdxlP-dep_Trfase_small"/>
</dbReference>
<evidence type="ECO:0000256" key="8">
    <source>
        <dbReference type="ARBA" id="ARBA00047481"/>
    </source>
</evidence>
<keyword evidence="9" id="KW-0028">Amino-acid biosynthesis</keyword>
<evidence type="ECO:0000256" key="1">
    <source>
        <dbReference type="ARBA" id="ARBA00001933"/>
    </source>
</evidence>
<dbReference type="GO" id="GO:0030170">
    <property type="term" value="F:pyridoxal phosphate binding"/>
    <property type="evidence" value="ECO:0007669"/>
    <property type="project" value="InterPro"/>
</dbReference>
<dbReference type="EMBL" id="CP003360">
    <property type="protein sequence ID" value="AFM26536.1"/>
    <property type="molecule type" value="Genomic_DNA"/>
</dbReference>
<protein>
    <recommendedName>
        <fullName evidence="9">Histidinol-phosphate aminotransferase</fullName>
        <ecNumber evidence="9">2.6.1.9</ecNumber>
    </recommendedName>
    <alternativeName>
        <fullName evidence="9">Imidazole acetol-phosphate transaminase</fullName>
    </alternativeName>
</protein>
<dbReference type="eggNOG" id="COG0079">
    <property type="taxonomic scope" value="Bacteria"/>
</dbReference>
<accession>I4CAE5</accession>
<feature type="domain" description="Aminotransferase class I/classII large" evidence="10">
    <location>
        <begin position="40"/>
        <end position="362"/>
    </location>
</feature>
<keyword evidence="6 9" id="KW-0808">Transferase</keyword>
<evidence type="ECO:0000313" key="11">
    <source>
        <dbReference type="EMBL" id="AFM26536.1"/>
    </source>
</evidence>
<dbReference type="AlphaFoldDB" id="I4CAE5"/>
<dbReference type="InterPro" id="IPR015421">
    <property type="entry name" value="PyrdxlP-dep_Trfase_major"/>
</dbReference>
<dbReference type="PATRIC" id="fig|706587.4.peg.4420"/>
<dbReference type="InterPro" id="IPR004839">
    <property type="entry name" value="Aminotransferase_I/II_large"/>
</dbReference>
<comment type="cofactor">
    <cofactor evidence="1 9">
        <name>pyridoxal 5'-phosphate</name>
        <dbReference type="ChEBI" id="CHEBI:597326"/>
    </cofactor>
</comment>
<dbReference type="KEGG" id="dti:Desti_3894"/>
<dbReference type="HOGENOM" id="CLU_017584_3_3_7"/>
<dbReference type="Pfam" id="PF00155">
    <property type="entry name" value="Aminotran_1_2"/>
    <property type="match status" value="1"/>
</dbReference>